<evidence type="ECO:0000313" key="3">
    <source>
        <dbReference type="EMBL" id="SCM03620.1"/>
    </source>
</evidence>
<protein>
    <submittedName>
        <fullName evidence="3">Uncharacterized protein</fullName>
    </submittedName>
</protein>
<reference evidence="3 4" key="1">
    <citation type="submission" date="2016-08" db="EMBL/GenBank/DDBJ databases">
        <authorList>
            <consortium name="Pathogen Informatics"/>
        </authorList>
    </citation>
    <scope>NUCLEOTIDE SEQUENCE [LARGE SCALE GENOMIC DNA]</scope>
    <source>
        <strain evidence="3 4">CB</strain>
    </source>
</reference>
<feature type="compositionally biased region" description="Basic and acidic residues" evidence="2">
    <location>
        <begin position="2031"/>
        <end position="2055"/>
    </location>
</feature>
<organism evidence="3 4">
    <name type="scientific">Plasmodium chabaudi chabaudi</name>
    <dbReference type="NCBI Taxonomy" id="31271"/>
    <lineage>
        <taxon>Eukaryota</taxon>
        <taxon>Sar</taxon>
        <taxon>Alveolata</taxon>
        <taxon>Apicomplexa</taxon>
        <taxon>Aconoidasida</taxon>
        <taxon>Haemosporida</taxon>
        <taxon>Plasmodiidae</taxon>
        <taxon>Plasmodium</taxon>
        <taxon>Plasmodium (Vinckeia)</taxon>
    </lineage>
</organism>
<evidence type="ECO:0000256" key="1">
    <source>
        <dbReference type="SAM" id="Coils"/>
    </source>
</evidence>
<dbReference type="EMBL" id="LT608162">
    <property type="protein sequence ID" value="SCM03620.1"/>
    <property type="molecule type" value="Genomic_DNA"/>
</dbReference>
<evidence type="ECO:0000313" key="4">
    <source>
        <dbReference type="Proteomes" id="UP000195489"/>
    </source>
</evidence>
<accession>A0A1D3LE38</accession>
<keyword evidence="1" id="KW-0175">Coiled coil</keyword>
<feature type="region of interest" description="Disordered" evidence="2">
    <location>
        <begin position="559"/>
        <end position="578"/>
    </location>
</feature>
<proteinExistence type="predicted"/>
<name>A0A1D3LE38_PLACU</name>
<feature type="compositionally biased region" description="Basic residues" evidence="2">
    <location>
        <begin position="2070"/>
        <end position="2088"/>
    </location>
</feature>
<feature type="region of interest" description="Disordered" evidence="2">
    <location>
        <begin position="2169"/>
        <end position="2189"/>
    </location>
</feature>
<feature type="compositionally biased region" description="Basic and acidic residues" evidence="2">
    <location>
        <begin position="559"/>
        <end position="574"/>
    </location>
</feature>
<feature type="coiled-coil region" evidence="1">
    <location>
        <begin position="1373"/>
        <end position="1407"/>
    </location>
</feature>
<feature type="region of interest" description="Disordered" evidence="2">
    <location>
        <begin position="2031"/>
        <end position="2104"/>
    </location>
</feature>
<dbReference type="Proteomes" id="UP000195489">
    <property type="component" value="Chromosome 10"/>
</dbReference>
<evidence type="ECO:0000256" key="2">
    <source>
        <dbReference type="SAM" id="MobiDB-lite"/>
    </source>
</evidence>
<feature type="compositionally biased region" description="Polar residues" evidence="2">
    <location>
        <begin position="2091"/>
        <end position="2104"/>
    </location>
</feature>
<sequence length="2364" mass="278429">MNYDDDSPFLFENLKSIVQSKDKKGKSKWERGVDNTLDRAFYNLESSSAKKRRSEKENSNENVYRAIQGNISSTKWSSDNISSTTSNELSSHISDSSYKFKTFDKKKDNIIYGSYYKKELSHGSSLENNSEENREESLNDVDEQINFVNKLIEYFKKLKVDDSKENQHFPICSGSDQNFKLKKSTNKAKFIKRNEKSSYNIAKNSKGNVPENVNKVAPDAEIKNLKKENRINKYQNIESVLDALNYESIERKSPSSYDDNNKCRPDSFNKDSIYMEEKEIQSADNDLIYNTRKETICIPYNKQNSSICNNKNILKKYTSKSCNKEQFSNFTQNTTPEKHSSNANIYSKKVDIIKELVKTGNLDRMNTTAKKLNSQKSTEIFLEQNDETYIKKMLSNKENDNIDHNGPALDVLENKENKIQYDEIKTGDSNLYISSIDTEKEYIKKDSKWKLDIFNSVENAPNIKIYVKKPFLKSYKILFRDSKCRKKYNHILRNMKKGKYHNNKLGEYVKCWNKLEKKMLKITRMDKHRIQLNDKIKEKKFKSTSQIYGYERAKTRLDDSRSKKEMLKKGKSEGIKNNNHINNVKYKRNSEPTPENISSESNKNSTILIMHESKSLKMEKIDKSSSNLKDENSNFNRIKTMESEEFHINRSKHYIIHHKKDKKKKESRKIKRAISTFFKYSSEYINSRKRRLSLQSLDDYNELDKSSSRYSEAENKETYETNIDKPGMRLFKTAYTLKSVENDNNLNDDWEQKPYSEGNGEDFYYKNTKKNYSTDFQFENVRKKSMKNNSVNKGESSNMRYYNDQSERHNKLIPDEMYNYYYYNDIGGNEKMSKASYNTHSERNNYENKYAYMNRGGQKNYHISEDYNNFNDDDALYSGYYKYYENLDENDLNDYSEWDAYNYTNPSKDYSADRKKLNKLYYIYNNESYSKEKNSQIANIPKENNRNYYKDSAYLDYMNNIENLKNDDNNALLSELLMQSNATFSEKMAMILNLSKDKHLYRRIKKLLKNKNYDNNIKNILIYFLKCIKSGIDLPKYDDKESLTNVKKNKFGKSKSRKRQYNELKEEEMGIKDVNLSNNRKDSKNVCLKKMYIENAPNSLPLTMLIIQNFEKKKKNDKDTKVKYKVELTGMKNTKKFGKLVEDEKCLFSRIDKIYSFCSINEKYQSDEVYNTNIVNRFIPFPNIKNDLIQKFNIPKLIKFKENAIEKEKIKDTKHGFLRINKASNNNKNAKNIIYKPKLFAKADNKFNEINKLEYESSHTLGSTLSDVPKNTTISIPFDEKKSNNQFVKDRILALQKKEQSFFLNKNKTHPLKFYKSKGLTLSNKKVEASIKSIFMSNSLLSKEKEVSDIENKSTQLNNSLEKQISPYASKNSVSTNSNVKNEEINNENLETEKKNVITKLNSIKSDIIRKKAHKKNNHNIIKENLSTKSSINLWKNEGGKIMHKESRIDQKSKLFSGSEPRIRNKNHEEIIIKSKSGSIKPFYKEKYKNSNISGIQMVGMKKGKSYIKIKSFINKNNMVNYYNEHDKNEEKEGEKNMNDFPKVLDGDNYDKKELFNKKSHKIRTFDNGNDKILFVAEETNSENGDRFYNKLEYSNTNKNINKIMEKKNEFLHHDENNNLLKDRIDTIRNEKIERPKNVLINHMKSEFMLNNKNQNYKNRNNSSTNVDNYKMKKKQSIYTNKEMLPMFSSSAMKRIYENSTDNIKENKIFKNISSNFFQLNKLPYKVNKSFKEIPKWENKMVYRYKTNKGNSYYFLNKDRKSKYKTYINSDVSLPLNNFNERESENIKDVNMFYKNGENFLEQRRKYQGKGKNNTVAFEKNKKWESDASIILPTNNLLKIHKNNSEIIDASDYEQVEKKVRGMIYTPSKRYTHREFLSGSIEINPIRKKNKNTGISQFIKSKRDRTLRIRNNSDIADRNYDDKYIEKNNINRYSENSEFKNVKLIKNQSNYVDIKSIESSKSTVEYVVEKNYLKKTTTSVLSDSYEIKDKMKNGIKNKIISKKKNEKKDTLVYPQIYKSYIKEKIKKNEETKKKKIKDKIDNRDKNISKNIHTEMSENLSISSISEDRKKKGKHNKNKGNKKQKRRRNYKTDSTSSSDNYNLNETKYRTRAKGVYGKRRKEFQSSINLGSNSFMEKLKRHINVKRKLDLSSNNIIQYFSSDLQNLRDIEESVTEKNSQSTTTDESDIEKETIISDEKMDESEEIKSFNEMSDNFLTIKLNIITIFLEGFHIRKTSLNKKYNIKVTIYSSNNIKTLDNDDITKEVFPCYLTSHPNGIGLSSDAFKKIDVSCREGSCEFFKVVVSCYRDKSFLKRKLFKIYTQTFRSPVELKSYILSKNKKYALETSSYNDDSYEINGTIIIGTLL</sequence>
<gene>
    <name evidence="3" type="ORF">PCHCB_000223700</name>
</gene>